<dbReference type="InterPro" id="IPR013818">
    <property type="entry name" value="Lipase"/>
</dbReference>
<name>A0AAV1KJX2_9NEOP</name>
<dbReference type="PRINTS" id="PR00821">
    <property type="entry name" value="TAGLIPASE"/>
</dbReference>
<dbReference type="EMBL" id="CAVLGL010000046">
    <property type="protein sequence ID" value="CAK1582963.1"/>
    <property type="molecule type" value="Genomic_DNA"/>
</dbReference>
<dbReference type="InterPro" id="IPR033906">
    <property type="entry name" value="Lipase_N"/>
</dbReference>
<comment type="similarity">
    <text evidence="2 4">Belongs to the AB hydrolase superfamily. Lipase family.</text>
</comment>
<dbReference type="GO" id="GO:0016042">
    <property type="term" value="P:lipid catabolic process"/>
    <property type="evidence" value="ECO:0007669"/>
    <property type="project" value="TreeGrafter"/>
</dbReference>
<dbReference type="Gene3D" id="3.40.50.1820">
    <property type="entry name" value="alpha/beta hydrolase"/>
    <property type="match status" value="1"/>
</dbReference>
<keyword evidence="7" id="KW-1185">Reference proteome</keyword>
<dbReference type="GO" id="GO:0016298">
    <property type="term" value="F:lipase activity"/>
    <property type="evidence" value="ECO:0007669"/>
    <property type="project" value="InterPro"/>
</dbReference>
<evidence type="ECO:0000256" key="4">
    <source>
        <dbReference type="RuleBase" id="RU004262"/>
    </source>
</evidence>
<evidence type="ECO:0000256" key="3">
    <source>
        <dbReference type="ARBA" id="ARBA00022525"/>
    </source>
</evidence>
<dbReference type="PANTHER" id="PTHR11610">
    <property type="entry name" value="LIPASE"/>
    <property type="match status" value="1"/>
</dbReference>
<dbReference type="AlphaFoldDB" id="A0AAV1KJX2"/>
<evidence type="ECO:0000256" key="2">
    <source>
        <dbReference type="ARBA" id="ARBA00010701"/>
    </source>
</evidence>
<keyword evidence="3" id="KW-0964">Secreted</keyword>
<comment type="subcellular location">
    <subcellularLocation>
        <location evidence="1">Secreted</location>
    </subcellularLocation>
</comment>
<gene>
    <name evidence="6" type="ORF">PARMNEM_LOCUS4428</name>
</gene>
<protein>
    <recommendedName>
        <fullName evidence="5">Lipase domain-containing protein</fullName>
    </recommendedName>
</protein>
<dbReference type="InterPro" id="IPR029058">
    <property type="entry name" value="AB_hydrolase_fold"/>
</dbReference>
<dbReference type="Proteomes" id="UP001314205">
    <property type="component" value="Unassembled WGS sequence"/>
</dbReference>
<sequence length="341" mass="37148">MLSAIADSLHYQESVKFSISSFFESAVPVAIHPLIAAGSDRCETIKRFFGLTYDQMQSKNVQKFHENLNIDFVTNKGIVKFNVTTADFVAKLIDRSKTTVILIHGFMESSDGLMVKAIATKLLTRQDIDILALDGRNAITFEYFRSTTYVRIIGEKLGELLSIITKGGQDANRIVLIGHSLGAHIAGVASKTFQDLTGRSIGHIIALDPAGPCFSNISPDNRLDRSDAAYVDVIHTNAGILGLKEPVGHKDFYPNGGLSQPGCFFSTCDHSRAWEIFAESINSPERFPARKCSNWTMFHNGNCVKNEVAFIGIDSKSGSVGSYFLHTASSTPFGLGAAGSR</sequence>
<reference evidence="6 7" key="1">
    <citation type="submission" date="2023-11" db="EMBL/GenBank/DDBJ databases">
        <authorList>
            <person name="Hedman E."/>
            <person name="Englund M."/>
            <person name="Stromberg M."/>
            <person name="Nyberg Akerstrom W."/>
            <person name="Nylinder S."/>
            <person name="Jareborg N."/>
            <person name="Kallberg Y."/>
            <person name="Kronander E."/>
        </authorList>
    </citation>
    <scope>NUCLEOTIDE SEQUENCE [LARGE SCALE GENOMIC DNA]</scope>
</reference>
<evidence type="ECO:0000259" key="5">
    <source>
        <dbReference type="Pfam" id="PF00151"/>
    </source>
</evidence>
<evidence type="ECO:0000313" key="6">
    <source>
        <dbReference type="EMBL" id="CAK1582963.1"/>
    </source>
</evidence>
<organism evidence="6 7">
    <name type="scientific">Parnassius mnemosyne</name>
    <name type="common">clouded apollo</name>
    <dbReference type="NCBI Taxonomy" id="213953"/>
    <lineage>
        <taxon>Eukaryota</taxon>
        <taxon>Metazoa</taxon>
        <taxon>Ecdysozoa</taxon>
        <taxon>Arthropoda</taxon>
        <taxon>Hexapoda</taxon>
        <taxon>Insecta</taxon>
        <taxon>Pterygota</taxon>
        <taxon>Neoptera</taxon>
        <taxon>Endopterygota</taxon>
        <taxon>Lepidoptera</taxon>
        <taxon>Glossata</taxon>
        <taxon>Ditrysia</taxon>
        <taxon>Papilionoidea</taxon>
        <taxon>Papilionidae</taxon>
        <taxon>Parnassiinae</taxon>
        <taxon>Parnassini</taxon>
        <taxon>Parnassius</taxon>
        <taxon>Driopa</taxon>
    </lineage>
</organism>
<dbReference type="CDD" id="cd00707">
    <property type="entry name" value="Pancreat_lipase_like"/>
    <property type="match status" value="1"/>
</dbReference>
<dbReference type="InterPro" id="IPR000734">
    <property type="entry name" value="TAG_lipase"/>
</dbReference>
<accession>A0AAV1KJX2</accession>
<dbReference type="GO" id="GO:0005615">
    <property type="term" value="C:extracellular space"/>
    <property type="evidence" value="ECO:0007669"/>
    <property type="project" value="TreeGrafter"/>
</dbReference>
<dbReference type="Pfam" id="PF00151">
    <property type="entry name" value="Lipase"/>
    <property type="match status" value="1"/>
</dbReference>
<feature type="domain" description="Lipase" evidence="5">
    <location>
        <begin position="93"/>
        <end position="333"/>
    </location>
</feature>
<comment type="caution">
    <text evidence="6">The sequence shown here is derived from an EMBL/GenBank/DDBJ whole genome shotgun (WGS) entry which is preliminary data.</text>
</comment>
<evidence type="ECO:0000313" key="7">
    <source>
        <dbReference type="Proteomes" id="UP001314205"/>
    </source>
</evidence>
<proteinExistence type="inferred from homology"/>
<dbReference type="SUPFAM" id="SSF53474">
    <property type="entry name" value="alpha/beta-Hydrolases"/>
    <property type="match status" value="1"/>
</dbReference>
<evidence type="ECO:0000256" key="1">
    <source>
        <dbReference type="ARBA" id="ARBA00004613"/>
    </source>
</evidence>